<feature type="binding site" evidence="9 12">
    <location>
        <position position="198"/>
    </location>
    <ligand>
        <name>substrate</name>
    </ligand>
</feature>
<accession>A0A3S0K973</accession>
<evidence type="ECO:0000256" key="2">
    <source>
        <dbReference type="ARBA" id="ARBA00002315"/>
    </source>
</evidence>
<comment type="function">
    <text evidence="2 9">Catalyzes the interconversion of 2-phosphoglycerate and 3-phosphoglycerate.</text>
</comment>
<dbReference type="SUPFAM" id="SSF64158">
    <property type="entry name" value="2,3-Bisphosphoglycerate-independent phosphoglycerate mutase, substrate-binding domain"/>
    <property type="match status" value="1"/>
</dbReference>
<evidence type="ECO:0000256" key="13">
    <source>
        <dbReference type="PIRSR" id="PIRSR001492-3"/>
    </source>
</evidence>
<dbReference type="Gene3D" id="3.40.1450.10">
    <property type="entry name" value="BPG-independent phosphoglycerate mutase, domain B"/>
    <property type="match status" value="1"/>
</dbReference>
<evidence type="ECO:0000256" key="7">
    <source>
        <dbReference type="ARBA" id="ARBA00023211"/>
    </source>
</evidence>
<comment type="subunit">
    <text evidence="9">Monomer.</text>
</comment>
<dbReference type="GO" id="GO:0006096">
    <property type="term" value="P:glycolytic process"/>
    <property type="evidence" value="ECO:0007669"/>
    <property type="project" value="UniProtKB-UniRule"/>
</dbReference>
<dbReference type="PIRSF" id="PIRSF001492">
    <property type="entry name" value="IPGAM"/>
    <property type="match status" value="1"/>
</dbReference>
<dbReference type="InterPro" id="IPR017850">
    <property type="entry name" value="Alkaline_phosphatase_core_sf"/>
</dbReference>
<gene>
    <name evidence="9" type="primary">gpmI</name>
    <name evidence="16" type="ORF">EJ903_18105</name>
</gene>
<dbReference type="Pfam" id="PF01676">
    <property type="entry name" value="Metalloenzyme"/>
    <property type="match status" value="1"/>
</dbReference>
<evidence type="ECO:0000256" key="9">
    <source>
        <dbReference type="HAMAP-Rule" id="MF_01038"/>
    </source>
</evidence>
<evidence type="ECO:0000256" key="10">
    <source>
        <dbReference type="NCBIfam" id="TIGR01307"/>
    </source>
</evidence>
<dbReference type="FunFam" id="3.40.1450.10:FF:000002">
    <property type="entry name" value="2,3-bisphosphoglycerate-independent phosphoglycerate mutase"/>
    <property type="match status" value="1"/>
</dbReference>
<dbReference type="GO" id="GO:0006007">
    <property type="term" value="P:glucose catabolic process"/>
    <property type="evidence" value="ECO:0007669"/>
    <property type="project" value="InterPro"/>
</dbReference>
<evidence type="ECO:0000259" key="15">
    <source>
        <dbReference type="Pfam" id="PF06415"/>
    </source>
</evidence>
<dbReference type="HAMAP" id="MF_01038">
    <property type="entry name" value="GpmI"/>
    <property type="match status" value="1"/>
</dbReference>
<evidence type="ECO:0000256" key="3">
    <source>
        <dbReference type="ARBA" id="ARBA00004798"/>
    </source>
</evidence>
<feature type="binding site" evidence="9 12">
    <location>
        <begin position="263"/>
        <end position="266"/>
    </location>
    <ligand>
        <name>substrate</name>
    </ligand>
</feature>
<dbReference type="InterPro" id="IPR036646">
    <property type="entry name" value="PGAM_B_sf"/>
</dbReference>
<feature type="binding site" evidence="9 13">
    <location>
        <position position="406"/>
    </location>
    <ligand>
        <name>Mn(2+)</name>
        <dbReference type="ChEBI" id="CHEBI:29035"/>
        <label>1</label>
    </ligand>
</feature>
<feature type="binding site" evidence="9 13">
    <location>
        <position position="466"/>
    </location>
    <ligand>
        <name>Mn(2+)</name>
        <dbReference type="ChEBI" id="CHEBI:29035"/>
        <label>1</label>
    </ligand>
</feature>
<dbReference type="PANTHER" id="PTHR31637">
    <property type="entry name" value="2,3-BISPHOSPHOGLYCERATE-INDEPENDENT PHOSPHOGLYCERATE MUTASE"/>
    <property type="match status" value="1"/>
</dbReference>
<name>A0A3S0K973_9PROT</name>
<dbReference type="Proteomes" id="UP000277007">
    <property type="component" value="Unassembled WGS sequence"/>
</dbReference>
<dbReference type="NCBIfam" id="TIGR01307">
    <property type="entry name" value="pgm_bpd_ind"/>
    <property type="match status" value="1"/>
</dbReference>
<dbReference type="GO" id="GO:0005829">
    <property type="term" value="C:cytosol"/>
    <property type="evidence" value="ECO:0007669"/>
    <property type="project" value="TreeGrafter"/>
</dbReference>
<evidence type="ECO:0000259" key="14">
    <source>
        <dbReference type="Pfam" id="PF01676"/>
    </source>
</evidence>
<dbReference type="UniPathway" id="UPA00109">
    <property type="reaction ID" value="UER00186"/>
</dbReference>
<keyword evidence="17" id="KW-1185">Reference proteome</keyword>
<feature type="binding site" evidence="9 13">
    <location>
        <position position="410"/>
    </location>
    <ligand>
        <name>Mn(2+)</name>
        <dbReference type="ChEBI" id="CHEBI:29035"/>
        <label>1</label>
    </ligand>
</feature>
<dbReference type="InterPro" id="IPR005995">
    <property type="entry name" value="Pgm_bpd_ind"/>
</dbReference>
<keyword evidence="5 9" id="KW-0479">Metal-binding</keyword>
<dbReference type="EC" id="5.4.2.12" evidence="9 10"/>
<comment type="pathway">
    <text evidence="3 9">Carbohydrate degradation; glycolysis; pyruvate from D-glyceraldehyde 3-phosphate: step 3/5.</text>
</comment>
<feature type="active site" description="Phosphoserine intermediate" evidence="9 11">
    <location>
        <position position="70"/>
    </location>
</feature>
<protein>
    <recommendedName>
        <fullName evidence="9 10">2,3-bisphosphoglycerate-independent phosphoglycerate mutase</fullName>
        <shortName evidence="9">BPG-independent PGAM</shortName>
        <shortName evidence="9">Phosphoglyceromutase</shortName>
        <shortName evidence="9">iPGM</shortName>
        <ecNumber evidence="9 10">5.4.2.12</ecNumber>
    </recommendedName>
</protein>
<evidence type="ECO:0000256" key="1">
    <source>
        <dbReference type="ARBA" id="ARBA00000370"/>
    </source>
</evidence>
<dbReference type="Gene3D" id="3.40.720.10">
    <property type="entry name" value="Alkaline Phosphatase, subunit A"/>
    <property type="match status" value="1"/>
</dbReference>
<dbReference type="GO" id="GO:0004619">
    <property type="term" value="F:phosphoglycerate mutase activity"/>
    <property type="evidence" value="ECO:0007669"/>
    <property type="project" value="UniProtKB-UniRule"/>
</dbReference>
<comment type="cofactor">
    <cofactor evidence="9">
        <name>Mn(2+)</name>
        <dbReference type="ChEBI" id="CHEBI:29035"/>
    </cofactor>
    <text evidence="9">Binds 2 manganese ions per subunit.</text>
</comment>
<dbReference type="EMBL" id="RXMA01000019">
    <property type="protein sequence ID" value="RTR17412.1"/>
    <property type="molecule type" value="Genomic_DNA"/>
</dbReference>
<feature type="binding site" evidence="9 13">
    <location>
        <position position="70"/>
    </location>
    <ligand>
        <name>Mn(2+)</name>
        <dbReference type="ChEBI" id="CHEBI:29035"/>
        <label>2</label>
    </ligand>
</feature>
<keyword evidence="6 9" id="KW-0324">Glycolysis</keyword>
<evidence type="ECO:0000313" key="16">
    <source>
        <dbReference type="EMBL" id="RTR17412.1"/>
    </source>
</evidence>
<feature type="domain" description="Metalloenzyme" evidence="14">
    <location>
        <begin position="12"/>
        <end position="503"/>
    </location>
</feature>
<feature type="binding site" evidence="9 13">
    <location>
        <position position="447"/>
    </location>
    <ligand>
        <name>Mn(2+)</name>
        <dbReference type="ChEBI" id="CHEBI:29035"/>
        <label>2</label>
    </ligand>
</feature>
<evidence type="ECO:0000256" key="6">
    <source>
        <dbReference type="ARBA" id="ARBA00023152"/>
    </source>
</evidence>
<comment type="caution">
    <text evidence="16">The sequence shown here is derived from an EMBL/GenBank/DDBJ whole genome shotgun (WGS) entry which is preliminary data.</text>
</comment>
<evidence type="ECO:0000256" key="5">
    <source>
        <dbReference type="ARBA" id="ARBA00022723"/>
    </source>
</evidence>
<dbReference type="Pfam" id="PF06415">
    <property type="entry name" value="iPGM_N"/>
    <property type="match status" value="1"/>
</dbReference>
<feature type="binding site" evidence="9 12">
    <location>
        <position position="192"/>
    </location>
    <ligand>
        <name>substrate</name>
    </ligand>
</feature>
<dbReference type="GO" id="GO:0030145">
    <property type="term" value="F:manganese ion binding"/>
    <property type="evidence" value="ECO:0007669"/>
    <property type="project" value="UniProtKB-UniRule"/>
</dbReference>
<proteinExistence type="inferred from homology"/>
<evidence type="ECO:0000256" key="4">
    <source>
        <dbReference type="ARBA" id="ARBA00008819"/>
    </source>
</evidence>
<reference evidence="16 17" key="1">
    <citation type="submission" date="2018-12" db="EMBL/GenBank/DDBJ databases">
        <authorList>
            <person name="Yang Y."/>
        </authorList>
    </citation>
    <scope>NUCLEOTIDE SEQUENCE [LARGE SCALE GENOMIC DNA]</scope>
    <source>
        <strain evidence="16 17">L-25-5w-1</strain>
    </source>
</reference>
<sequence>MTDPQRPAHTPKPVVLCILDGWGYREEQADNAIALGDTPNWDRLWADEPTALLDASEEEVGLPKGQMGNSEVGHMNLGAGRIVMQDLVMIDHAILNGDLERNQALYDLVKTLTKTGGTCHLMGLLSPGGVHSHQEHMAALAAILAREGVPVAIHAFTDGRDVPPQSAKDQVAEFMADVFELPGVEIATVIGRYYAMDRDKRWDRVAKAFAAMTQGVGERAADPIQAIEQSYATGKHDEFILPTIIGDYSGMKDGDAILMANFRADRAREILSAYVEPGFDGFERGAQPALSAIVGMVEYSNALAQRMTTLFPPKSLTKVLGEVVSDAGMKQLRIAETEKYPHVTFFFNGGEERVYPGEDRILVPSPKVATYDLQPEMSAAEVTDKLEAAIDAGTYDLIVVNYANPDMVGHSGMLDAAIKAVHAVDTSIGRLEAAVRRQGGTMLITADHGNCELMKDPDNGGPHTAHTLDKVPLVLVNGPAGARLDNGRLADIAPTLLDLIGLPQPEEMTGRNLLTRDAARAAAE</sequence>
<evidence type="ECO:0000256" key="12">
    <source>
        <dbReference type="PIRSR" id="PIRSR001492-2"/>
    </source>
</evidence>
<dbReference type="InterPro" id="IPR006124">
    <property type="entry name" value="Metalloenzyme"/>
</dbReference>
<keyword evidence="8 9" id="KW-0413">Isomerase</keyword>
<keyword evidence="7 9" id="KW-0464">Manganese</keyword>
<feature type="binding site" evidence="9 13">
    <location>
        <position position="448"/>
    </location>
    <ligand>
        <name>Mn(2+)</name>
        <dbReference type="ChEBI" id="CHEBI:29035"/>
        <label>2</label>
    </ligand>
</feature>
<dbReference type="SUPFAM" id="SSF53649">
    <property type="entry name" value="Alkaline phosphatase-like"/>
    <property type="match status" value="1"/>
</dbReference>
<organism evidence="16 17">
    <name type="scientific">Azospirillum griseum</name>
    <dbReference type="NCBI Taxonomy" id="2496639"/>
    <lineage>
        <taxon>Bacteria</taxon>
        <taxon>Pseudomonadati</taxon>
        <taxon>Pseudomonadota</taxon>
        <taxon>Alphaproteobacteria</taxon>
        <taxon>Rhodospirillales</taxon>
        <taxon>Azospirillaceae</taxon>
        <taxon>Azospirillum</taxon>
    </lineage>
</organism>
<feature type="binding site" evidence="9 13">
    <location>
        <position position="20"/>
    </location>
    <ligand>
        <name>Mn(2+)</name>
        <dbReference type="ChEBI" id="CHEBI:29035"/>
        <label>2</label>
    </ligand>
</feature>
<dbReference type="PANTHER" id="PTHR31637:SF0">
    <property type="entry name" value="2,3-BISPHOSPHOGLYCERATE-INDEPENDENT PHOSPHOGLYCERATE MUTASE"/>
    <property type="match status" value="1"/>
</dbReference>
<dbReference type="InterPro" id="IPR011258">
    <property type="entry name" value="BPG-indep_PGM_N"/>
</dbReference>
<comment type="catalytic activity">
    <reaction evidence="1 9">
        <text>(2R)-2-phosphoglycerate = (2R)-3-phosphoglycerate</text>
        <dbReference type="Rhea" id="RHEA:15901"/>
        <dbReference type="ChEBI" id="CHEBI:58272"/>
        <dbReference type="ChEBI" id="CHEBI:58289"/>
        <dbReference type="EC" id="5.4.2.12"/>
    </reaction>
</comment>
<comment type="similarity">
    <text evidence="4 9">Belongs to the BPG-independent phosphoglycerate mutase family.</text>
</comment>
<dbReference type="AlphaFoldDB" id="A0A3S0K973"/>
<dbReference type="OrthoDB" id="9800863at2"/>
<feature type="domain" description="BPG-independent PGAM N-terminal" evidence="15">
    <location>
        <begin position="90"/>
        <end position="300"/>
    </location>
</feature>
<feature type="binding site" evidence="9 12">
    <location>
        <position position="339"/>
    </location>
    <ligand>
        <name>substrate</name>
    </ligand>
</feature>
<feature type="binding site" evidence="9 12">
    <location>
        <begin position="160"/>
        <end position="161"/>
    </location>
    <ligand>
        <name>substrate</name>
    </ligand>
</feature>
<dbReference type="CDD" id="cd16010">
    <property type="entry name" value="iPGM"/>
    <property type="match status" value="1"/>
</dbReference>
<dbReference type="RefSeq" id="WP_126618052.1">
    <property type="nucleotide sequence ID" value="NZ_JBHUCY010000031.1"/>
</dbReference>
<evidence type="ECO:0000256" key="8">
    <source>
        <dbReference type="ARBA" id="ARBA00023235"/>
    </source>
</evidence>
<evidence type="ECO:0000256" key="11">
    <source>
        <dbReference type="PIRSR" id="PIRSR001492-1"/>
    </source>
</evidence>
<feature type="binding site" evidence="9 12">
    <location>
        <position position="131"/>
    </location>
    <ligand>
        <name>substrate</name>
    </ligand>
</feature>
<evidence type="ECO:0000313" key="17">
    <source>
        <dbReference type="Proteomes" id="UP000277007"/>
    </source>
</evidence>